<proteinExistence type="predicted"/>
<dbReference type="PANTHER" id="PTHR13696">
    <property type="entry name" value="P-LOOP CONTAINING NUCLEOSIDE TRIPHOSPHATE HYDROLASE"/>
    <property type="match status" value="1"/>
</dbReference>
<accession>A0A265NCX4</accession>
<dbReference type="SUPFAM" id="SSF52540">
    <property type="entry name" value="P-loop containing nucleoside triphosphate hydrolases"/>
    <property type="match status" value="1"/>
</dbReference>
<comment type="caution">
    <text evidence="2">The sequence shown here is derived from an EMBL/GenBank/DDBJ whole genome shotgun (WGS) entry which is preliminary data.</text>
</comment>
<feature type="domain" description="AAA" evidence="1">
    <location>
        <begin position="128"/>
        <end position="280"/>
    </location>
</feature>
<dbReference type="AlphaFoldDB" id="A0A265NCX4"/>
<dbReference type="Gene3D" id="3.40.50.10850">
    <property type="entry name" value="Ntrc-like two-domain protein"/>
    <property type="match status" value="1"/>
</dbReference>
<name>A0A265NCX4_9BACI</name>
<protein>
    <recommendedName>
        <fullName evidence="1">AAA domain-containing protein</fullName>
    </recommendedName>
</protein>
<evidence type="ECO:0000259" key="1">
    <source>
        <dbReference type="Pfam" id="PF13614"/>
    </source>
</evidence>
<dbReference type="RefSeq" id="WP_094883479.1">
    <property type="nucleotide sequence ID" value="NZ_NPMS01000001.1"/>
</dbReference>
<gene>
    <name evidence="2" type="ORF">CIL03_01690</name>
</gene>
<sequence length="376" mass="42649">MKKIRIVIADNNLSYLESLSSYMRSSNETSRFIVTYFSDKEKLKSYMSEEANIDILLINPQMYSDDLILKPQITVILLEDDLFAAGNKSYEAVYRYQRLNQLVSSVLSIYYERNETAGKLLARSKQTKVLSVYSPVGGSGKTTVAVNLSKQLALNNSKVFYLNLEVFNSTKLYFTSPEDDPSLQIFYYVKAESKQLLSKIEGLKKYDPYSMVDYFDLEISGDEMLEMNEQNVKTLIDGIVGTGVYDYVIVDLDSSLAERNIAVLKDCDQVIWNISNDVQSLLKTKAFFEEEEKLVGKENIVKDKLIVIINKYAGTMTGHMEEFGITVDGYLPFIPNWSSVQSSTEILGNEIFNQEIQAIIHEKIKNEMEGAATVGE</sequence>
<organism evidence="2 3">
    <name type="scientific">Virgibacillus indicus</name>
    <dbReference type="NCBI Taxonomy" id="2024554"/>
    <lineage>
        <taxon>Bacteria</taxon>
        <taxon>Bacillati</taxon>
        <taxon>Bacillota</taxon>
        <taxon>Bacilli</taxon>
        <taxon>Bacillales</taxon>
        <taxon>Bacillaceae</taxon>
        <taxon>Virgibacillus</taxon>
    </lineage>
</organism>
<dbReference type="EMBL" id="NPMS01000001">
    <property type="protein sequence ID" value="OZU89878.1"/>
    <property type="molecule type" value="Genomic_DNA"/>
</dbReference>
<evidence type="ECO:0000313" key="3">
    <source>
        <dbReference type="Proteomes" id="UP000216498"/>
    </source>
</evidence>
<dbReference type="PANTHER" id="PTHR13696:SF52">
    <property type="entry name" value="PARA FAMILY PROTEIN CT_582"/>
    <property type="match status" value="1"/>
</dbReference>
<dbReference type="InterPro" id="IPR050678">
    <property type="entry name" value="DNA_Partitioning_ATPase"/>
</dbReference>
<dbReference type="InterPro" id="IPR025669">
    <property type="entry name" value="AAA_dom"/>
</dbReference>
<dbReference type="InterPro" id="IPR027417">
    <property type="entry name" value="P-loop_NTPase"/>
</dbReference>
<dbReference type="Gene3D" id="3.40.50.300">
    <property type="entry name" value="P-loop containing nucleotide triphosphate hydrolases"/>
    <property type="match status" value="1"/>
</dbReference>
<reference evidence="2 3" key="1">
    <citation type="submission" date="2017-08" db="EMBL/GenBank/DDBJ databases">
        <title>Virgibacillus indicus sp. nov. and Virgibacillus profoundi sp. nov, two moderately halophilic bacteria isolated from marine sediment by using the Microfluidic Streak Plate.</title>
        <authorList>
            <person name="Xu B."/>
            <person name="Hu B."/>
            <person name="Wang J."/>
            <person name="Zhu Y."/>
            <person name="Huang L."/>
            <person name="Du W."/>
            <person name="Huang Y."/>
        </authorList>
    </citation>
    <scope>NUCLEOTIDE SEQUENCE [LARGE SCALE GENOMIC DNA]</scope>
    <source>
        <strain evidence="2 3">IO3-P2-C2</strain>
    </source>
</reference>
<keyword evidence="3" id="KW-1185">Reference proteome</keyword>
<dbReference type="OrthoDB" id="3035369at2"/>
<dbReference type="Proteomes" id="UP000216498">
    <property type="component" value="Unassembled WGS sequence"/>
</dbReference>
<evidence type="ECO:0000313" key="2">
    <source>
        <dbReference type="EMBL" id="OZU89878.1"/>
    </source>
</evidence>
<dbReference type="Pfam" id="PF13614">
    <property type="entry name" value="AAA_31"/>
    <property type="match status" value="1"/>
</dbReference>